<organism evidence="8 9">
    <name type="scientific">Zygotorulaspora mrakii</name>
    <name type="common">Zygosaccharomyces mrakii</name>
    <dbReference type="NCBI Taxonomy" id="42260"/>
    <lineage>
        <taxon>Eukaryota</taxon>
        <taxon>Fungi</taxon>
        <taxon>Dikarya</taxon>
        <taxon>Ascomycota</taxon>
        <taxon>Saccharomycotina</taxon>
        <taxon>Saccharomycetes</taxon>
        <taxon>Saccharomycetales</taxon>
        <taxon>Saccharomycetaceae</taxon>
        <taxon>Zygotorulaspora</taxon>
    </lineage>
</organism>
<proteinExistence type="predicted"/>
<dbReference type="CDD" id="cd00067">
    <property type="entry name" value="GAL4"/>
    <property type="match status" value="1"/>
</dbReference>
<dbReference type="PANTHER" id="PTHR47424">
    <property type="entry name" value="REGULATORY PROTEIN GAL4"/>
    <property type="match status" value="1"/>
</dbReference>
<keyword evidence="4" id="KW-0804">Transcription</keyword>
<dbReference type="CDD" id="cd12148">
    <property type="entry name" value="fungal_TF_MHR"/>
    <property type="match status" value="1"/>
</dbReference>
<evidence type="ECO:0000259" key="7">
    <source>
        <dbReference type="PROSITE" id="PS50048"/>
    </source>
</evidence>
<keyword evidence="5" id="KW-0539">Nucleus</keyword>
<sequence>MTALKEVNGKQKRRRGRVPDSERIRKAVACEECKRHKYKCVGGVPCNRCIIKDVSCKQEPRVRVSKEILTTTVQRLSYMEAIIKATFPGVETSVEQMKLKLAELTGDAKARELISHIDFRNIQLSDGNTVHTFYEDAGSTSSFVVRACEIVSNATGKGPTKPESPEMQYDVNLIDKKTGNITSEASNTFSELLNVALSRLPPLEEAQKLIDIFISVSGNNTFFYCDSSWFRSIVRRIYYNRSEIGLKDINHVCLLYVGLCMGSTFAYVWKDKGIQQERENKRFPGLEFYEHAQLLFPAVINDSSMETVQVFFLAAMYVLAGQEMEMAYSYLGIALRAAIANGMHKKFPFKDHFENNVTEARKRLFWSIYTIERRSSIALGRPETLPVSEIDLDLPSYCEALDENSENANVTCMTLIITVSLLTIKIHDMWFRRKEHGLKFATIMDLYHSIDSWWKQVPPEFEVKSMKIGDPSYRGAVHVHFAYNLAQITLGRPFLLLKLRDSNFPVDLDDDMSSFSSRMVLYSYNAATEIVETLLNLRANNLLSCYSFNDYNACHGASFVLVVYLALCPSTEALQRLNESVSILQQISQSCKYTQKSTNVILTLKSIVQQGQTYQRWIHEAVLGIGETADPDFKLTTDNYELQNDTWGKLDASLGALTGEDWFSSLFSDGSFPLESDHFLDDLFQNNVPDN</sequence>
<dbReference type="PANTHER" id="PTHR47424:SF6">
    <property type="entry name" value="PROLINE UTILIZATION TRANS-ACTIVATOR"/>
    <property type="match status" value="1"/>
</dbReference>
<evidence type="ECO:0000256" key="1">
    <source>
        <dbReference type="ARBA" id="ARBA00022723"/>
    </source>
</evidence>
<evidence type="ECO:0000313" key="9">
    <source>
        <dbReference type="Proteomes" id="UP000509704"/>
    </source>
</evidence>
<evidence type="ECO:0000256" key="2">
    <source>
        <dbReference type="ARBA" id="ARBA00022833"/>
    </source>
</evidence>
<keyword evidence="3" id="KW-0805">Transcription regulation</keyword>
<accession>A0A7H9AZM2</accession>
<protein>
    <recommendedName>
        <fullName evidence="7">Zn(2)-C6 fungal-type domain-containing protein</fullName>
    </recommendedName>
</protein>
<evidence type="ECO:0000256" key="5">
    <source>
        <dbReference type="ARBA" id="ARBA00023242"/>
    </source>
</evidence>
<keyword evidence="1" id="KW-0479">Metal-binding</keyword>
<dbReference type="AlphaFoldDB" id="A0A7H9AZM2"/>
<dbReference type="Gene3D" id="4.10.240.10">
    <property type="entry name" value="Zn(2)-C6 fungal-type DNA-binding domain"/>
    <property type="match status" value="1"/>
</dbReference>
<feature type="region of interest" description="Disordered" evidence="6">
    <location>
        <begin position="1"/>
        <end position="20"/>
    </location>
</feature>
<dbReference type="GO" id="GO:0008270">
    <property type="term" value="F:zinc ion binding"/>
    <property type="evidence" value="ECO:0007669"/>
    <property type="project" value="InterPro"/>
</dbReference>
<dbReference type="PROSITE" id="PS50048">
    <property type="entry name" value="ZN2_CY6_FUNGAL_2"/>
    <property type="match status" value="1"/>
</dbReference>
<dbReference type="PROSITE" id="PS00463">
    <property type="entry name" value="ZN2_CY6_FUNGAL_1"/>
    <property type="match status" value="1"/>
</dbReference>
<reference evidence="8 9" key="1">
    <citation type="submission" date="2020-07" db="EMBL/GenBank/DDBJ databases">
        <title>The yeast mating-type switching endonuclease HO is a domesticated member of an unorthodox homing genetic element family.</title>
        <authorList>
            <person name="Coughlan A.Y."/>
            <person name="Lombardi L."/>
            <person name="Braun-Galleani S."/>
            <person name="Martos A.R."/>
            <person name="Galeote V."/>
            <person name="Bigey F."/>
            <person name="Dequin S."/>
            <person name="Byrne K.P."/>
            <person name="Wolfe K.H."/>
        </authorList>
    </citation>
    <scope>NUCLEOTIDE SEQUENCE [LARGE SCALE GENOMIC DNA]</scope>
    <source>
        <strain evidence="8 9">NRRL Y-6702</strain>
    </source>
</reference>
<gene>
    <name evidence="8" type="ORF">HG535_0C00240</name>
</gene>
<dbReference type="GO" id="GO:0003677">
    <property type="term" value="F:DNA binding"/>
    <property type="evidence" value="ECO:0007669"/>
    <property type="project" value="InterPro"/>
</dbReference>
<dbReference type="Pfam" id="PF04082">
    <property type="entry name" value="Fungal_trans"/>
    <property type="match status" value="1"/>
</dbReference>
<evidence type="ECO:0000256" key="3">
    <source>
        <dbReference type="ARBA" id="ARBA00023015"/>
    </source>
</evidence>
<dbReference type="GO" id="GO:0006351">
    <property type="term" value="P:DNA-templated transcription"/>
    <property type="evidence" value="ECO:0007669"/>
    <property type="project" value="InterPro"/>
</dbReference>
<dbReference type="InterPro" id="IPR001138">
    <property type="entry name" value="Zn2Cys6_DnaBD"/>
</dbReference>
<dbReference type="EMBL" id="CP058606">
    <property type="protein sequence ID" value="QLG71676.1"/>
    <property type="molecule type" value="Genomic_DNA"/>
</dbReference>
<dbReference type="GeneID" id="59235371"/>
<dbReference type="OrthoDB" id="3364175at2759"/>
<dbReference type="Pfam" id="PF00172">
    <property type="entry name" value="Zn_clus"/>
    <property type="match status" value="1"/>
</dbReference>
<name>A0A7H9AZM2_ZYGMR</name>
<dbReference type="SUPFAM" id="SSF57701">
    <property type="entry name" value="Zn2/Cys6 DNA-binding domain"/>
    <property type="match status" value="1"/>
</dbReference>
<keyword evidence="9" id="KW-1185">Reference proteome</keyword>
<dbReference type="InterPro" id="IPR051127">
    <property type="entry name" value="Fungal_SecMet_Regulators"/>
</dbReference>
<dbReference type="GO" id="GO:0000981">
    <property type="term" value="F:DNA-binding transcription factor activity, RNA polymerase II-specific"/>
    <property type="evidence" value="ECO:0007669"/>
    <property type="project" value="InterPro"/>
</dbReference>
<keyword evidence="2" id="KW-0862">Zinc</keyword>
<evidence type="ECO:0000256" key="6">
    <source>
        <dbReference type="SAM" id="MobiDB-lite"/>
    </source>
</evidence>
<dbReference type="KEGG" id="zmk:HG535_0C00240"/>
<dbReference type="SMART" id="SM00066">
    <property type="entry name" value="GAL4"/>
    <property type="match status" value="1"/>
</dbReference>
<dbReference type="SMART" id="SM00906">
    <property type="entry name" value="Fungal_trans"/>
    <property type="match status" value="1"/>
</dbReference>
<evidence type="ECO:0000256" key="4">
    <source>
        <dbReference type="ARBA" id="ARBA00023163"/>
    </source>
</evidence>
<dbReference type="InterPro" id="IPR007219">
    <property type="entry name" value="XnlR_reg_dom"/>
</dbReference>
<dbReference type="Proteomes" id="UP000509704">
    <property type="component" value="Chromosome 3"/>
</dbReference>
<dbReference type="InterPro" id="IPR036864">
    <property type="entry name" value="Zn2-C6_fun-type_DNA-bd_sf"/>
</dbReference>
<evidence type="ECO:0000313" key="8">
    <source>
        <dbReference type="EMBL" id="QLG71676.1"/>
    </source>
</evidence>
<feature type="domain" description="Zn(2)-C6 fungal-type" evidence="7">
    <location>
        <begin position="29"/>
        <end position="56"/>
    </location>
</feature>
<dbReference type="RefSeq" id="XP_037143404.1">
    <property type="nucleotide sequence ID" value="XM_037287509.1"/>
</dbReference>